<evidence type="ECO:0000313" key="1">
    <source>
        <dbReference type="EMBL" id="KAI8427014.1"/>
    </source>
</evidence>
<sequence>MDSSISRKSDAAATRKRRSSILKSQRAPRTPFSELEFHVATPTDVAKSRRVSFSRRNGVAEFEITEATTAWKNLYEEHNKSLETSANEAGEKSEKDTGRRVEYLGCRITDVEFTDVDPGQDPLISSYNDGNAEYTNNDKSLLAPHINFELTEFTEHQTNQLFDNDTNPMIREITDQIDINFSAVAPLSDDLEIHDDLDQDRKATNMSCIDIDLNATHFSLKAEESGVSDMSITDSIHSPKVAAAKLAFENRKSNADDWVADKENIIVNPYVAPLPAENFAVNDDNDDVLVFDGKKCKFQSDITNKTIPSENAAVKPENSNKRRTIVYNNDQGDISVTQGVNAQIIATQEINTTTLNNRKSMNKTRNNDSNISMTQAVPGNILMSAQEKTKPEKERTIHFDDFADISMTQALPSNIFSQKLDEPRNTVVYETNEGHLSMTEVVPANVIPAVAELRKTILYENEDANISMTQAVPLNIQVEEPTEKRKTVDGNDAVDVPSAVPTTMLHEKRKTILFGNDTGNISVTQSIPTTLIIPEKKEIDKRKTIVYEDECGNLSVTQAVPANLILSDKPDGDKRKTIVYENNDGDMSVTEMVPNKVVIQEIQDRLQVLQDESVADTSLARAFEHTDVKNKRRTIVFNESQGNLSITQSLPDNIMVPAHVADKRKIMICQDEAADISVTETVPDNLQKSNAEYDISLNKIEPKEDVLESKHEGYSSLGHTSLNEVKMERTRISNVSETDKDVNMSMTEIISNRNNNTSNRNTTILDDKLGNLSMTKPIPAQIMLIQSVLEEQKEKNKGEVKLEETYVASNKSVIEPQDILIYEAAIQYTKAKEDDNERHIATGSNFMIESSSSKVSESTSDPTGSGTSGKIEVADDPKEDYDADLNPLVDVKNNTSAVSVIENRISSSPKRVKIEGVSVKESILNDLLDMSESGNEDPRENNNLMIQLTSDASSVTAKVTNERGSQESYLLIKDSDEEPADKTSGTSSEEIPALECPKLLPIEYQEEKHHGLVGKLQHKLSELKTFINQKSASKTKNVTVKSLDSDKVDEQEEIDKNGSMNRSICKPANKTENNADDTNALLDILSHFTDTRVSKDFGADDKKEASPLKIKGLIAIENKSEANDTRRSLVPDRKSMIRSREDLLKDISMAQAMIKFDDEQEDQMDESAEDTMIETQEISPPRRSPRLSHEVVKTLKFDEDDSMFDPEISSHQETHTTRHEMATSPLKKTAFGETTYIEDHIRDSKTKVIPGFLKDVSNDLKELMNDLVKPTNDPVPFETNLAKKSTSTHSTQIQANLLTSSQIDLDPDLQSNAHSAHSVEERLASEMAAVEKESVARTLQSQIINPDSHLKIPQRESEHLADPQKSFHSERRPVRKVQDPSRVIVFDHHNPLNNVLLPAIDQGEVHKYNPGVSESAESLAPKSSETTPESEPREKEEHHVVESRMALHDIVRPIGDSGPPAIAKQSFMSDTSKPMSLDESIDAKQEVKEVEVNTVIVMKGNRDLLEASSSLTLVDDALARSAYDVEIDSNSPQKKSRSPVQVIFKIKEPESSVKLDSDLTSNDDDMSEVQSKGKKRNYSPAQLDKNCTLATEEVTPKPASKVQKVSFIAKTKKILGISTKQHDRAAQAEADSSQDESSSPESDAPSEALEISKRKSKQAGAAITVQQLMTEYDMDTKIDQAALNREILAHLTAKAAKSEASCSTIGPTTLSNTEECKSLDVVSSFASSRKNFQSDPSDCEGLNSVASESRRAQWQPELMHEISSKNLVTECESSVNVVSKIDVLPFMGTTDCEWESRSTDCWSFRLLRARLRLVVRLRHRHGNAPRSRVRADTPKENPIATLCVKFGEEAMRYFIGRGCERAGSVPSLLRRCAGAARVAVRWGRAMHAARAHLAFTLTHDGALSLKVWGMGSVPSLLRHCAGAARVAVRWGRAMHAARAHLAFTLTHDGALSLKVANIPLRSVWEVTMQIELVVNDAREAPWPMAGGVRVARVVAEHAVGDAELARLLATVPRDWGHAPRAVWKIFKYLKRKTRDDELLLGL</sequence>
<protein>
    <submittedName>
        <fullName evidence="1">Uncharacterized protein</fullName>
    </submittedName>
</protein>
<gene>
    <name evidence="1" type="ORF">MSG28_014659</name>
</gene>
<name>A0ACC0JSI5_CHOFU</name>
<accession>A0ACC0JSI5</accession>
<evidence type="ECO:0000313" key="2">
    <source>
        <dbReference type="Proteomes" id="UP001064048"/>
    </source>
</evidence>
<dbReference type="Proteomes" id="UP001064048">
    <property type="component" value="Chromosome 26"/>
</dbReference>
<dbReference type="EMBL" id="CM046126">
    <property type="protein sequence ID" value="KAI8427014.1"/>
    <property type="molecule type" value="Genomic_DNA"/>
</dbReference>
<reference evidence="1 2" key="1">
    <citation type="journal article" date="2022" name="Genome Biol. Evol.">
        <title>The Spruce Budworm Genome: Reconstructing the Evolutionary History of Antifreeze Proteins.</title>
        <authorList>
            <person name="Beliveau C."/>
            <person name="Gagne P."/>
            <person name="Picq S."/>
            <person name="Vernygora O."/>
            <person name="Keeling C.I."/>
            <person name="Pinkney K."/>
            <person name="Doucet D."/>
            <person name="Wen F."/>
            <person name="Johnston J.S."/>
            <person name="Maaroufi H."/>
            <person name="Boyle B."/>
            <person name="Laroche J."/>
            <person name="Dewar K."/>
            <person name="Juretic N."/>
            <person name="Blackburn G."/>
            <person name="Nisole A."/>
            <person name="Brunet B."/>
            <person name="Brandao M."/>
            <person name="Lumley L."/>
            <person name="Duan J."/>
            <person name="Quan G."/>
            <person name="Lucarotti C.J."/>
            <person name="Roe A.D."/>
            <person name="Sperling F.A.H."/>
            <person name="Levesque R.C."/>
            <person name="Cusson M."/>
        </authorList>
    </citation>
    <scope>NUCLEOTIDE SEQUENCE [LARGE SCALE GENOMIC DNA]</scope>
    <source>
        <strain evidence="1">Glfc:IPQL:Cfum</strain>
    </source>
</reference>
<comment type="caution">
    <text evidence="1">The sequence shown here is derived from an EMBL/GenBank/DDBJ whole genome shotgun (WGS) entry which is preliminary data.</text>
</comment>
<organism evidence="1 2">
    <name type="scientific">Choristoneura fumiferana</name>
    <name type="common">Spruce budworm moth</name>
    <name type="synonym">Archips fumiferana</name>
    <dbReference type="NCBI Taxonomy" id="7141"/>
    <lineage>
        <taxon>Eukaryota</taxon>
        <taxon>Metazoa</taxon>
        <taxon>Ecdysozoa</taxon>
        <taxon>Arthropoda</taxon>
        <taxon>Hexapoda</taxon>
        <taxon>Insecta</taxon>
        <taxon>Pterygota</taxon>
        <taxon>Neoptera</taxon>
        <taxon>Endopterygota</taxon>
        <taxon>Lepidoptera</taxon>
        <taxon>Glossata</taxon>
        <taxon>Ditrysia</taxon>
        <taxon>Tortricoidea</taxon>
        <taxon>Tortricidae</taxon>
        <taxon>Tortricinae</taxon>
        <taxon>Choristoneura</taxon>
    </lineage>
</organism>
<keyword evidence="2" id="KW-1185">Reference proteome</keyword>
<proteinExistence type="predicted"/>